<dbReference type="VEuPathDB" id="FungiDB:TRICI_003202"/>
<dbReference type="AlphaFoldDB" id="A0A642V4L0"/>
<dbReference type="CDD" id="cd02440">
    <property type="entry name" value="AdoMet_MTases"/>
    <property type="match status" value="1"/>
</dbReference>
<dbReference type="Gene3D" id="3.40.50.150">
    <property type="entry name" value="Vaccinia Virus protein VP39"/>
    <property type="match status" value="1"/>
</dbReference>
<evidence type="ECO:0000256" key="5">
    <source>
        <dbReference type="ARBA" id="ARBA00022939"/>
    </source>
</evidence>
<dbReference type="PANTHER" id="PTHR43836:SF2">
    <property type="entry name" value="CATECHOL O-METHYLTRANSFERASE 1-RELATED"/>
    <property type="match status" value="1"/>
</dbReference>
<dbReference type="EMBL" id="SWFS01000227">
    <property type="protein sequence ID" value="KAA8913442.1"/>
    <property type="molecule type" value="Genomic_DNA"/>
</dbReference>
<dbReference type="Proteomes" id="UP000761534">
    <property type="component" value="Unassembled WGS sequence"/>
</dbReference>
<dbReference type="Pfam" id="PF01596">
    <property type="entry name" value="Methyltransf_3"/>
    <property type="match status" value="1"/>
</dbReference>
<evidence type="ECO:0000313" key="8">
    <source>
        <dbReference type="Proteomes" id="UP000761534"/>
    </source>
</evidence>
<evidence type="ECO:0000256" key="4">
    <source>
        <dbReference type="ARBA" id="ARBA00022691"/>
    </source>
</evidence>
<comment type="caution">
    <text evidence="7">The sequence shown here is derived from an EMBL/GenBank/DDBJ whole genome shotgun (WGS) entry which is preliminary data.</text>
</comment>
<dbReference type="InterPro" id="IPR029063">
    <property type="entry name" value="SAM-dependent_MTases_sf"/>
</dbReference>
<evidence type="ECO:0000313" key="7">
    <source>
        <dbReference type="EMBL" id="KAA8913442.1"/>
    </source>
</evidence>
<accession>A0A642V4L0</accession>
<dbReference type="EC" id="2.1.1.6" evidence="1"/>
<dbReference type="OrthoDB" id="186626at2759"/>
<organism evidence="7 8">
    <name type="scientific">Trichomonascus ciferrii</name>
    <dbReference type="NCBI Taxonomy" id="44093"/>
    <lineage>
        <taxon>Eukaryota</taxon>
        <taxon>Fungi</taxon>
        <taxon>Dikarya</taxon>
        <taxon>Ascomycota</taxon>
        <taxon>Saccharomycotina</taxon>
        <taxon>Dipodascomycetes</taxon>
        <taxon>Dipodascales</taxon>
        <taxon>Trichomonascaceae</taxon>
        <taxon>Trichomonascus</taxon>
        <taxon>Trichomonascus ciferrii complex</taxon>
    </lineage>
</organism>
<name>A0A642V4L0_9ASCO</name>
<keyword evidence="4" id="KW-0949">S-adenosyl-L-methionine</keyword>
<keyword evidence="5" id="KW-0128">Catecholamine metabolism</keyword>
<evidence type="ECO:0000256" key="6">
    <source>
        <dbReference type="ARBA" id="ARBA00023453"/>
    </source>
</evidence>
<evidence type="ECO:0000256" key="2">
    <source>
        <dbReference type="ARBA" id="ARBA00022603"/>
    </source>
</evidence>
<keyword evidence="2" id="KW-0489">Methyltransferase</keyword>
<dbReference type="PANTHER" id="PTHR43836">
    <property type="entry name" value="CATECHOL O-METHYLTRANSFERASE 1-RELATED"/>
    <property type="match status" value="1"/>
</dbReference>
<dbReference type="InterPro" id="IPR002935">
    <property type="entry name" value="SAM_O-MeTrfase"/>
</dbReference>
<protein>
    <recommendedName>
        <fullName evidence="1">catechol O-methyltransferase</fullName>
        <ecNumber evidence="1">2.1.1.6</ecNumber>
    </recommendedName>
</protein>
<evidence type="ECO:0000256" key="1">
    <source>
        <dbReference type="ARBA" id="ARBA00012880"/>
    </source>
</evidence>
<evidence type="ECO:0000256" key="3">
    <source>
        <dbReference type="ARBA" id="ARBA00022679"/>
    </source>
</evidence>
<comment type="similarity">
    <text evidence="6">Belongs to the class I-like SAM-binding methyltransferase superfamily. Cation-dependent O-methyltransferase family.</text>
</comment>
<dbReference type="PROSITE" id="PS51682">
    <property type="entry name" value="SAM_OMT_I"/>
    <property type="match status" value="1"/>
</dbReference>
<dbReference type="GO" id="GO:0006584">
    <property type="term" value="P:catecholamine metabolic process"/>
    <property type="evidence" value="ECO:0007669"/>
    <property type="project" value="UniProtKB-KW"/>
</dbReference>
<reference evidence="7" key="1">
    <citation type="journal article" date="2019" name="G3 (Bethesda)">
        <title>Genome Assemblies of Two Rare Opportunistic Yeast Pathogens: Diutina rugosa (syn. Candida rugosa) and Trichomonascus ciferrii (syn. Candida ciferrii).</title>
        <authorList>
            <person name="Mixao V."/>
            <person name="Saus E."/>
            <person name="Hansen A.P."/>
            <person name="Lass-Florl C."/>
            <person name="Gabaldon T."/>
        </authorList>
    </citation>
    <scope>NUCLEOTIDE SEQUENCE</scope>
    <source>
        <strain evidence="7">CBS 4856</strain>
    </source>
</reference>
<dbReference type="GO" id="GO:0032259">
    <property type="term" value="P:methylation"/>
    <property type="evidence" value="ECO:0007669"/>
    <property type="project" value="UniProtKB-KW"/>
</dbReference>
<keyword evidence="8" id="KW-1185">Reference proteome</keyword>
<proteinExistence type="inferred from homology"/>
<gene>
    <name evidence="7" type="ORF">TRICI_003202</name>
</gene>
<keyword evidence="3" id="KW-0808">Transferase</keyword>
<sequence length="229" mass="25620">MNFFYVEQDKNSENKEQGLLDYVNGLSAERLARVRGNPRKVLEVIDEYCATQNGLNTIGRFKGEIVADYVKQSLPKLTIEIGTYIGYSTIFFANEVFDICNYVSFEENEQHANIARELVKLAGLDDRVEIIVGDVEKSIETFAQSDPRAEKGANFVFMSNCDQQMLQTLENSNLIHKDQTKLAADKTSAENSQNLLDHISNGSYSSTTIPALDPWGNEDGVCLAKCVNK</sequence>
<dbReference type="SUPFAM" id="SSF53335">
    <property type="entry name" value="S-adenosyl-L-methionine-dependent methyltransferases"/>
    <property type="match status" value="1"/>
</dbReference>
<dbReference type="GO" id="GO:0008171">
    <property type="term" value="F:O-methyltransferase activity"/>
    <property type="evidence" value="ECO:0007669"/>
    <property type="project" value="InterPro"/>
</dbReference>